<dbReference type="Gene3D" id="3.30.9.100">
    <property type="match status" value="1"/>
</dbReference>
<protein>
    <submittedName>
        <fullName evidence="3">Tryptophan halogenase</fullName>
    </submittedName>
</protein>
<dbReference type="EMBL" id="CP012159">
    <property type="protein sequence ID" value="AKT41223.1"/>
    <property type="molecule type" value="Genomic_DNA"/>
</dbReference>
<name>A0A0K1EKT7_CHOCO</name>
<dbReference type="InterPro" id="IPR036188">
    <property type="entry name" value="FAD/NAD-bd_sf"/>
</dbReference>
<keyword evidence="1" id="KW-0560">Oxidoreductase</keyword>
<evidence type="ECO:0000313" key="3">
    <source>
        <dbReference type="EMBL" id="AKT41223.1"/>
    </source>
</evidence>
<keyword evidence="4" id="KW-1185">Reference proteome</keyword>
<proteinExistence type="predicted"/>
<dbReference type="Gene3D" id="3.50.50.60">
    <property type="entry name" value="FAD/NAD(P)-binding domain"/>
    <property type="match status" value="1"/>
</dbReference>
<evidence type="ECO:0000256" key="2">
    <source>
        <dbReference type="ARBA" id="ARBA00023033"/>
    </source>
</evidence>
<dbReference type="PRINTS" id="PR00420">
    <property type="entry name" value="RNGMNOXGNASE"/>
</dbReference>
<evidence type="ECO:0000256" key="1">
    <source>
        <dbReference type="ARBA" id="ARBA00023002"/>
    </source>
</evidence>
<dbReference type="Pfam" id="PF04820">
    <property type="entry name" value="Trp_halogenase"/>
    <property type="match status" value="2"/>
</dbReference>
<dbReference type="Proteomes" id="UP000067626">
    <property type="component" value="Chromosome"/>
</dbReference>
<dbReference type="PANTHER" id="PTHR43747">
    <property type="entry name" value="FAD-BINDING PROTEIN"/>
    <property type="match status" value="1"/>
</dbReference>
<dbReference type="AlphaFoldDB" id="A0A0K1EKT7"/>
<dbReference type="STRING" id="52.CMC5_053840"/>
<dbReference type="InterPro" id="IPR006905">
    <property type="entry name" value="Flavin_halogenase"/>
</dbReference>
<gene>
    <name evidence="3" type="ORF">CMC5_053840</name>
</gene>
<dbReference type="SUPFAM" id="SSF51905">
    <property type="entry name" value="FAD/NAD(P)-binding domain"/>
    <property type="match status" value="1"/>
</dbReference>
<dbReference type="KEGG" id="ccro:CMC5_053840"/>
<dbReference type="GO" id="GO:0004497">
    <property type="term" value="F:monooxygenase activity"/>
    <property type="evidence" value="ECO:0007669"/>
    <property type="project" value="UniProtKB-KW"/>
</dbReference>
<sequence>MSGGSMDEAFDVIVLGGGPAGSTVASFVAMAGHRVLLLEKERFPRHQIGESLLPATIHGICSLLGVKEEIERSGFPRKNGGTFRWGKSADPWTFRFTKQANDPYGHAYQVERAKFDDILLRNARRKGVDVREGHETLGMLYEGERVVGVRFRDAEGKERTASARYVADTSGHKSHVAPTVGQRVFSKFFQNVALYGYYEHGKRLPAPNSGNILCAAFPSGWFWYIPLSDTLTSVGAVVAKDAAGRIRESADEAMRSYIDECPIIRDYLSTATRVTEGIYGEYRIRKDYSYCNTRFWAPGVVLVGDAACFIDPVFSSGVHLATYSAMLAARSINTSLLDDELMTEEECFEEYEFRYRREFGKFYQFLIAFYDMNQDESSYFWSARKILNTEERDNDAFVRLVAGISEADEPLFEGGADRFFADRQGFGAYFADVVAGPGAEEKASAAPRPAAAHRPDPVKFDADKFMQGFTSEVAQLQLLALMGERRPKERPLVPNGLVASGDGLHWAVAPE</sequence>
<keyword evidence="2" id="KW-0503">Monooxygenase</keyword>
<dbReference type="InterPro" id="IPR050816">
    <property type="entry name" value="Flavin-dep_Halogenase_NPB"/>
</dbReference>
<evidence type="ECO:0000313" key="4">
    <source>
        <dbReference type="Proteomes" id="UP000067626"/>
    </source>
</evidence>
<accession>A0A0K1EKT7</accession>
<dbReference type="PATRIC" id="fig|52.7.peg.5964"/>
<dbReference type="PANTHER" id="PTHR43747:SF5">
    <property type="entry name" value="FAD-BINDING DOMAIN-CONTAINING PROTEIN"/>
    <property type="match status" value="1"/>
</dbReference>
<organism evidence="3 4">
    <name type="scientific">Chondromyces crocatus</name>
    <dbReference type="NCBI Taxonomy" id="52"/>
    <lineage>
        <taxon>Bacteria</taxon>
        <taxon>Pseudomonadati</taxon>
        <taxon>Myxococcota</taxon>
        <taxon>Polyangia</taxon>
        <taxon>Polyangiales</taxon>
        <taxon>Polyangiaceae</taxon>
        <taxon>Chondromyces</taxon>
    </lineage>
</organism>
<reference evidence="3 4" key="1">
    <citation type="submission" date="2015-07" db="EMBL/GenBank/DDBJ databases">
        <title>Genome analysis of myxobacterium Chondromyces crocatus Cm c5 reveals a high potential for natural compound synthesis and the genetic basis for the loss of fruiting body formation.</title>
        <authorList>
            <person name="Zaburannyi N."/>
            <person name="Bunk B."/>
            <person name="Maier J."/>
            <person name="Overmann J."/>
            <person name="Mueller R."/>
        </authorList>
    </citation>
    <scope>NUCLEOTIDE SEQUENCE [LARGE SCALE GENOMIC DNA]</scope>
    <source>
        <strain evidence="3 4">Cm c5</strain>
    </source>
</reference>
<dbReference type="RefSeq" id="WP_063796351.1">
    <property type="nucleotide sequence ID" value="NZ_CP012159.1"/>
</dbReference>